<dbReference type="NCBIfam" id="TIGR00197">
    <property type="entry name" value="yjeF_nterm"/>
    <property type="match status" value="1"/>
</dbReference>
<dbReference type="EC" id="5.1.99.6" evidence="19"/>
<feature type="binding site" evidence="18">
    <location>
        <position position="127"/>
    </location>
    <ligand>
        <name>K(+)</name>
        <dbReference type="ChEBI" id="CHEBI:29103"/>
    </ligand>
</feature>
<feature type="binding site" evidence="17">
    <location>
        <position position="379"/>
    </location>
    <ligand>
        <name>(6S)-NADPHX</name>
        <dbReference type="ChEBI" id="CHEBI:64076"/>
    </ligand>
</feature>
<dbReference type="Gene3D" id="3.40.1190.20">
    <property type="match status" value="1"/>
</dbReference>
<name>A0ABP9D6J2_9BACT</name>
<evidence type="ECO:0000313" key="22">
    <source>
        <dbReference type="EMBL" id="GAA4831372.1"/>
    </source>
</evidence>
<evidence type="ECO:0000259" key="20">
    <source>
        <dbReference type="PROSITE" id="PS51383"/>
    </source>
</evidence>
<keyword evidence="8 17" id="KW-0521">NADP</keyword>
<comment type="similarity">
    <text evidence="3 19">In the N-terminal section; belongs to the NnrE/AIBP family.</text>
</comment>
<evidence type="ECO:0000256" key="14">
    <source>
        <dbReference type="ARBA" id="ARBA00025153"/>
    </source>
</evidence>
<comment type="catalytic activity">
    <reaction evidence="1 18 19">
        <text>(6R)-NADHX = (6S)-NADHX</text>
        <dbReference type="Rhea" id="RHEA:32215"/>
        <dbReference type="ChEBI" id="CHEBI:64074"/>
        <dbReference type="ChEBI" id="CHEBI:64075"/>
        <dbReference type="EC" id="5.1.99.6"/>
    </reaction>
</comment>
<dbReference type="InterPro" id="IPR004443">
    <property type="entry name" value="YjeF_N_dom"/>
</dbReference>
<feature type="binding site" evidence="17">
    <location>
        <position position="328"/>
    </location>
    <ligand>
        <name>(6S)-NADPHX</name>
        <dbReference type="ChEBI" id="CHEBI:64076"/>
    </ligand>
</feature>
<evidence type="ECO:0000256" key="5">
    <source>
        <dbReference type="ARBA" id="ARBA00022723"/>
    </source>
</evidence>
<comment type="function">
    <text evidence="18">Catalyzes the epimerization of the S- and R-forms of NAD(P)HX, a damaged form of NAD(P)H that is a result of enzymatic or heat-dependent hydration. This is a prerequisite for the S-specific NAD(P)H-hydrate dehydratase to allow the repair of both epimers of NAD(P)HX.</text>
</comment>
<evidence type="ECO:0000256" key="19">
    <source>
        <dbReference type="PIRNR" id="PIRNR017184"/>
    </source>
</evidence>
<keyword evidence="13" id="KW-0511">Multifunctional enzyme</keyword>
<comment type="cofactor">
    <cofactor evidence="18 19">
        <name>K(+)</name>
        <dbReference type="ChEBI" id="CHEBI:29103"/>
    </cofactor>
    <text evidence="18 19">Binds 1 potassium ion per subunit.</text>
</comment>
<keyword evidence="12 17" id="KW-0456">Lyase</keyword>
<evidence type="ECO:0000256" key="6">
    <source>
        <dbReference type="ARBA" id="ARBA00022741"/>
    </source>
</evidence>
<evidence type="ECO:0000256" key="15">
    <source>
        <dbReference type="ARBA" id="ARBA00048238"/>
    </source>
</evidence>
<dbReference type="PROSITE" id="PS51385">
    <property type="entry name" value="YJEF_N"/>
    <property type="match status" value="1"/>
</dbReference>
<feature type="binding site" evidence="18">
    <location>
        <position position="161"/>
    </location>
    <ligand>
        <name>(6S)-NADPHX</name>
        <dbReference type="ChEBI" id="CHEBI:64076"/>
    </ligand>
</feature>
<dbReference type="SUPFAM" id="SSF53613">
    <property type="entry name" value="Ribokinase-like"/>
    <property type="match status" value="1"/>
</dbReference>
<dbReference type="Pfam" id="PF03853">
    <property type="entry name" value="YjeF_N"/>
    <property type="match status" value="1"/>
</dbReference>
<dbReference type="EMBL" id="BAABJX010000024">
    <property type="protein sequence ID" value="GAA4831372.1"/>
    <property type="molecule type" value="Genomic_DNA"/>
</dbReference>
<dbReference type="HAMAP" id="MF_01965">
    <property type="entry name" value="NADHX_dehydratase"/>
    <property type="match status" value="1"/>
</dbReference>
<feature type="binding site" evidence="17">
    <location>
        <position position="445"/>
    </location>
    <ligand>
        <name>AMP</name>
        <dbReference type="ChEBI" id="CHEBI:456215"/>
    </ligand>
</feature>
<comment type="similarity">
    <text evidence="17">Belongs to the NnrD/CARKD family.</text>
</comment>
<gene>
    <name evidence="17" type="primary">nnrD</name>
    <name evidence="18" type="synonym">nnrE</name>
    <name evidence="22" type="ORF">GCM10023331_15770</name>
</gene>
<evidence type="ECO:0000256" key="18">
    <source>
        <dbReference type="HAMAP-Rule" id="MF_01966"/>
    </source>
</evidence>
<dbReference type="InterPro" id="IPR000631">
    <property type="entry name" value="CARKD"/>
</dbReference>
<dbReference type="PROSITE" id="PS01050">
    <property type="entry name" value="YJEF_C_2"/>
    <property type="match status" value="1"/>
</dbReference>
<feature type="binding site" evidence="18">
    <location>
        <begin position="60"/>
        <end position="64"/>
    </location>
    <ligand>
        <name>(6S)-NADPHX</name>
        <dbReference type="ChEBI" id="CHEBI:64076"/>
    </ligand>
</feature>
<evidence type="ECO:0000256" key="10">
    <source>
        <dbReference type="ARBA" id="ARBA00023027"/>
    </source>
</evidence>
<feature type="binding site" evidence="17">
    <location>
        <position position="446"/>
    </location>
    <ligand>
        <name>(6S)-NADPHX</name>
        <dbReference type="ChEBI" id="CHEBI:64076"/>
    </ligand>
</feature>
<evidence type="ECO:0000313" key="23">
    <source>
        <dbReference type="Proteomes" id="UP001500298"/>
    </source>
</evidence>
<evidence type="ECO:0000256" key="13">
    <source>
        <dbReference type="ARBA" id="ARBA00023268"/>
    </source>
</evidence>
<dbReference type="PIRSF" id="PIRSF017184">
    <property type="entry name" value="Nnr"/>
    <property type="match status" value="1"/>
</dbReference>
<comment type="similarity">
    <text evidence="18">Belongs to the NnrE/AIBP family.</text>
</comment>
<reference evidence="23" key="1">
    <citation type="journal article" date="2019" name="Int. J. Syst. Evol. Microbiol.">
        <title>The Global Catalogue of Microorganisms (GCM) 10K type strain sequencing project: providing services to taxonomists for standard genome sequencing and annotation.</title>
        <authorList>
            <consortium name="The Broad Institute Genomics Platform"/>
            <consortium name="The Broad Institute Genome Sequencing Center for Infectious Disease"/>
            <person name="Wu L."/>
            <person name="Ma J."/>
        </authorList>
    </citation>
    <scope>NUCLEOTIDE SEQUENCE [LARGE SCALE GENOMIC DNA]</scope>
    <source>
        <strain evidence="23">JCM 18326</strain>
    </source>
</reference>
<evidence type="ECO:0000256" key="3">
    <source>
        <dbReference type="ARBA" id="ARBA00006001"/>
    </source>
</evidence>
<evidence type="ECO:0000256" key="9">
    <source>
        <dbReference type="ARBA" id="ARBA00022958"/>
    </source>
</evidence>
<evidence type="ECO:0000256" key="2">
    <source>
        <dbReference type="ARBA" id="ARBA00000909"/>
    </source>
</evidence>
<comment type="catalytic activity">
    <reaction evidence="2 18 19">
        <text>(6R)-NADPHX = (6S)-NADPHX</text>
        <dbReference type="Rhea" id="RHEA:32227"/>
        <dbReference type="ChEBI" id="CHEBI:64076"/>
        <dbReference type="ChEBI" id="CHEBI:64077"/>
        <dbReference type="EC" id="5.1.99.6"/>
    </reaction>
</comment>
<dbReference type="EC" id="4.2.1.136" evidence="19"/>
<dbReference type="RefSeq" id="WP_345370729.1">
    <property type="nucleotide sequence ID" value="NZ_BAABJX010000024.1"/>
</dbReference>
<evidence type="ECO:0000256" key="8">
    <source>
        <dbReference type="ARBA" id="ARBA00022857"/>
    </source>
</evidence>
<dbReference type="Proteomes" id="UP001500298">
    <property type="component" value="Unassembled WGS sequence"/>
</dbReference>
<accession>A0ABP9D6J2</accession>
<dbReference type="Gene3D" id="3.40.50.10260">
    <property type="entry name" value="YjeF N-terminal domain"/>
    <property type="match status" value="1"/>
</dbReference>
<keyword evidence="6 17" id="KW-0547">Nucleotide-binding</keyword>
<feature type="binding site" evidence="18">
    <location>
        <position position="61"/>
    </location>
    <ligand>
        <name>K(+)</name>
        <dbReference type="ChEBI" id="CHEBI:29103"/>
    </ligand>
</feature>
<feature type="domain" description="YjeF C-terminal" evidence="20">
    <location>
        <begin position="229"/>
        <end position="505"/>
    </location>
</feature>
<comment type="cofactor">
    <cofactor evidence="17">
        <name>Mg(2+)</name>
        <dbReference type="ChEBI" id="CHEBI:18420"/>
    </cofactor>
</comment>
<feature type="domain" description="YjeF N-terminal" evidence="21">
    <location>
        <begin position="10"/>
        <end position="219"/>
    </location>
</feature>
<comment type="function">
    <text evidence="14 19">Bifunctional enzyme that catalyzes the epimerization of the S- and R-forms of NAD(P)HX and the dehydration of the S-form of NAD(P)HX at the expense of ADP, which is converted to AMP. This allows the repair of both epimers of NAD(P)HX, a damaged form of NAD(P)H that is a result of enzymatic or heat-dependent hydration.</text>
</comment>
<comment type="similarity">
    <text evidence="4 19">In the C-terminal section; belongs to the NnrD/CARKD family.</text>
</comment>
<dbReference type="NCBIfam" id="TIGR00196">
    <property type="entry name" value="yjeF_cterm"/>
    <property type="match status" value="1"/>
</dbReference>
<keyword evidence="9 18" id="KW-0630">Potassium</keyword>
<proteinExistence type="inferred from homology"/>
<comment type="caution">
    <text evidence="18">Lacks conserved residue(s) required for the propagation of feature annotation.</text>
</comment>
<evidence type="ECO:0000256" key="11">
    <source>
        <dbReference type="ARBA" id="ARBA00023235"/>
    </source>
</evidence>
<keyword evidence="23" id="KW-1185">Reference proteome</keyword>
<protein>
    <recommendedName>
        <fullName evidence="19">Bifunctional NAD(P)H-hydrate repair enzyme</fullName>
    </recommendedName>
    <alternativeName>
        <fullName evidence="19">Nicotinamide nucleotide repair protein</fullName>
    </alternativeName>
    <domain>
        <recommendedName>
            <fullName evidence="19">ADP-dependent (S)-NAD(P)H-hydrate dehydratase</fullName>
            <ecNumber evidence="19">4.2.1.136</ecNumber>
        </recommendedName>
        <alternativeName>
            <fullName evidence="19">ADP-dependent NAD(P)HX dehydratase</fullName>
        </alternativeName>
    </domain>
    <domain>
        <recommendedName>
            <fullName evidence="19">NAD(P)H-hydrate epimerase</fullName>
            <ecNumber evidence="19">5.1.99.6</ecNumber>
        </recommendedName>
    </domain>
</protein>
<evidence type="ECO:0000259" key="21">
    <source>
        <dbReference type="PROSITE" id="PS51385"/>
    </source>
</evidence>
<keyword evidence="11 18" id="KW-0413">Isomerase</keyword>
<comment type="catalytic activity">
    <reaction evidence="16 17 19">
        <text>(6S)-NADPHX + ADP = AMP + phosphate + NADPH + H(+)</text>
        <dbReference type="Rhea" id="RHEA:32235"/>
        <dbReference type="ChEBI" id="CHEBI:15378"/>
        <dbReference type="ChEBI" id="CHEBI:43474"/>
        <dbReference type="ChEBI" id="CHEBI:57783"/>
        <dbReference type="ChEBI" id="CHEBI:64076"/>
        <dbReference type="ChEBI" id="CHEBI:456215"/>
        <dbReference type="ChEBI" id="CHEBI:456216"/>
        <dbReference type="EC" id="4.2.1.136"/>
    </reaction>
</comment>
<keyword evidence="7 17" id="KW-0067">ATP-binding</keyword>
<evidence type="ECO:0000256" key="17">
    <source>
        <dbReference type="HAMAP-Rule" id="MF_01965"/>
    </source>
</evidence>
<keyword evidence="5 18" id="KW-0479">Metal-binding</keyword>
<dbReference type="InterPro" id="IPR036652">
    <property type="entry name" value="YjeF_N_dom_sf"/>
</dbReference>
<evidence type="ECO:0000256" key="1">
    <source>
        <dbReference type="ARBA" id="ARBA00000013"/>
    </source>
</evidence>
<evidence type="ECO:0000256" key="16">
    <source>
        <dbReference type="ARBA" id="ARBA00049209"/>
    </source>
</evidence>
<comment type="function">
    <text evidence="17">Catalyzes the dehydration of the S-form of NAD(P)HX at the expense of ADP, which is converted to AMP. Together with NAD(P)HX epimerase, which catalyzes the epimerization of the S- and R-forms, the enzyme allows the repair of both epimers of NAD(P)HX, a damaged form of NAD(P)H that is a result of enzymatic or heat-dependent hydration.</text>
</comment>
<feature type="binding site" evidence="17">
    <location>
        <position position="264"/>
    </location>
    <ligand>
        <name>(6S)-NADPHX</name>
        <dbReference type="ChEBI" id="CHEBI:64076"/>
    </ligand>
</feature>
<dbReference type="HAMAP" id="MF_01966">
    <property type="entry name" value="NADHX_epimerase"/>
    <property type="match status" value="1"/>
</dbReference>
<dbReference type="PANTHER" id="PTHR12592:SF0">
    <property type="entry name" value="ATP-DEPENDENT (S)-NAD(P)H-HYDRATE DEHYDRATASE"/>
    <property type="match status" value="1"/>
</dbReference>
<dbReference type="PROSITE" id="PS51383">
    <property type="entry name" value="YJEF_C_3"/>
    <property type="match status" value="1"/>
</dbReference>
<dbReference type="SUPFAM" id="SSF64153">
    <property type="entry name" value="YjeF N-terminal domain-like"/>
    <property type="match status" value="1"/>
</dbReference>
<feature type="binding site" evidence="18">
    <location>
        <begin position="131"/>
        <end position="137"/>
    </location>
    <ligand>
        <name>(6S)-NADPHX</name>
        <dbReference type="ChEBI" id="CHEBI:64076"/>
    </ligand>
</feature>
<comment type="caution">
    <text evidence="22">The sequence shown here is derived from an EMBL/GenBank/DDBJ whole genome shotgun (WGS) entry which is preliminary data.</text>
</comment>
<dbReference type="PANTHER" id="PTHR12592">
    <property type="entry name" value="ATP-DEPENDENT (S)-NAD(P)H-HYDRATE DEHYDRATASE FAMILY MEMBER"/>
    <property type="match status" value="1"/>
</dbReference>
<comment type="subunit">
    <text evidence="17">Homotetramer.</text>
</comment>
<evidence type="ECO:0000256" key="7">
    <source>
        <dbReference type="ARBA" id="ARBA00022840"/>
    </source>
</evidence>
<evidence type="ECO:0000256" key="4">
    <source>
        <dbReference type="ARBA" id="ARBA00009524"/>
    </source>
</evidence>
<dbReference type="CDD" id="cd01171">
    <property type="entry name" value="YXKO-related"/>
    <property type="match status" value="1"/>
</dbReference>
<sequence length="511" mass="56022">MMLLLSAEQIRAWDAYTIAQEPIASVDLMERAASCFVDWFTLRFYPDQQRPIYIICGPGNNGGDGLVVSRLLLERGYQVFTYAVLFTPKKSEDFKVNEERLSKLKPLITITEEEDFPEIPSQGIVIDALLGTGINRPASGLCLSAVQWINDSQSTEVIAMDMPSGLFTDQALPEEAIAVRADYTVSFQAQKVAFMFAENAPYTGEVSILNIGLHPNYLEQVHTTYTYVTPDHIAPMYRRRKQYSHKGTYGHIMLVGGSKGKIGAIVLSSKASLRAGVGLLTSYVPYCGYNIFQTAVPEAMCITDPDFDCITEVPVVLNKFSSIGMGPGMGTQKESQEALKDFLTLYDNPMVLDADALNMMGKDPELLDKIPENSILTPHPKEFERLLGDKEYSNQFERLELQLAFSKRYNVIVVLKGAHTCITTPLGTVFFNSTGNPGMATAGSGDVLTGIITGLLGQGYAPVEAAVLGVYIHGLSADLAVEEVGVQAMIASDVVSYLGKAWKTIETYTFI</sequence>
<evidence type="ECO:0000256" key="12">
    <source>
        <dbReference type="ARBA" id="ARBA00023239"/>
    </source>
</evidence>
<dbReference type="InterPro" id="IPR029056">
    <property type="entry name" value="Ribokinase-like"/>
</dbReference>
<dbReference type="Pfam" id="PF01256">
    <property type="entry name" value="Carb_kinase"/>
    <property type="match status" value="1"/>
</dbReference>
<feature type="binding site" evidence="17">
    <location>
        <begin position="416"/>
        <end position="420"/>
    </location>
    <ligand>
        <name>AMP</name>
        <dbReference type="ChEBI" id="CHEBI:456215"/>
    </ligand>
</feature>
<comment type="catalytic activity">
    <reaction evidence="15 17 19">
        <text>(6S)-NADHX + ADP = AMP + phosphate + NADH + H(+)</text>
        <dbReference type="Rhea" id="RHEA:32223"/>
        <dbReference type="ChEBI" id="CHEBI:15378"/>
        <dbReference type="ChEBI" id="CHEBI:43474"/>
        <dbReference type="ChEBI" id="CHEBI:57945"/>
        <dbReference type="ChEBI" id="CHEBI:64074"/>
        <dbReference type="ChEBI" id="CHEBI:456215"/>
        <dbReference type="ChEBI" id="CHEBI:456216"/>
        <dbReference type="EC" id="4.2.1.136"/>
    </reaction>
</comment>
<dbReference type="InterPro" id="IPR030677">
    <property type="entry name" value="Nnr"/>
</dbReference>
<keyword evidence="10 17" id="KW-0520">NAD</keyword>
<organism evidence="22 23">
    <name type="scientific">Algivirga pacifica</name>
    <dbReference type="NCBI Taxonomy" id="1162670"/>
    <lineage>
        <taxon>Bacteria</taxon>
        <taxon>Pseudomonadati</taxon>
        <taxon>Bacteroidota</taxon>
        <taxon>Cytophagia</taxon>
        <taxon>Cytophagales</taxon>
        <taxon>Flammeovirgaceae</taxon>
        <taxon>Algivirga</taxon>
    </lineage>
</organism>
<dbReference type="InterPro" id="IPR017953">
    <property type="entry name" value="Carbohydrate_kinase_pred_CS"/>
</dbReference>
<feature type="binding site" evidence="18">
    <location>
        <position position="164"/>
    </location>
    <ligand>
        <name>K(+)</name>
        <dbReference type="ChEBI" id="CHEBI:29103"/>
    </ligand>
</feature>